<sequence length="294" mass="33835">MRSISQLKPLIPGIKYGTGRSTSILPIIFGILIGLFLGHILDFEHETEIDTITKSQINDLYSHKTPDTEKDIYLRCIILIQSFTEKPHKFVESVKDTYGKRCNETLYFTSIKKLEENFVGQLDIYHIGGDLDPRKYHIFHEILAYSFGIKKKYKNVWSIILNEQNYLVTANLRHFLSRLSSEKLIVVGRISNIKSFYDYIFPFSSTVMFDINAGIAISEGAVEKIVKNQYSCSPSGWFMPSYTGKSILQCCKALNFEIWDPIDNENKRLFLSKSPRNLFATSQYAVFGKTFEVL</sequence>
<dbReference type="InterPro" id="IPR026050">
    <property type="entry name" value="C1GALT1/C1GALT1_chp1"/>
</dbReference>
<accession>A0A914YCW2</accession>
<evidence type="ECO:0000256" key="4">
    <source>
        <dbReference type="ARBA" id="ARBA00022968"/>
    </source>
</evidence>
<evidence type="ECO:0000256" key="2">
    <source>
        <dbReference type="ARBA" id="ARBA00006462"/>
    </source>
</evidence>
<evidence type="ECO:0000313" key="9">
    <source>
        <dbReference type="WBParaSite" id="PSU_v2.g1713.t1"/>
    </source>
</evidence>
<dbReference type="AlphaFoldDB" id="A0A914YCW2"/>
<keyword evidence="8" id="KW-1185">Reference proteome</keyword>
<dbReference type="GO" id="GO:0016020">
    <property type="term" value="C:membrane"/>
    <property type="evidence" value="ECO:0007669"/>
    <property type="project" value="UniProtKB-SubCell"/>
</dbReference>
<reference evidence="9" key="1">
    <citation type="submission" date="2022-11" db="UniProtKB">
        <authorList>
            <consortium name="WormBaseParasite"/>
        </authorList>
    </citation>
    <scope>IDENTIFICATION</scope>
</reference>
<comment type="similarity">
    <text evidence="2">Belongs to the glycosyltransferase 31 family. Beta3-Gal-T subfamily.</text>
</comment>
<dbReference type="Gene3D" id="3.90.550.50">
    <property type="match status" value="1"/>
</dbReference>
<feature type="transmembrane region" description="Helical" evidence="7">
    <location>
        <begin position="21"/>
        <end position="41"/>
    </location>
</feature>
<keyword evidence="5 7" id="KW-1133">Transmembrane helix</keyword>
<organism evidence="8 9">
    <name type="scientific">Panagrolaimus superbus</name>
    <dbReference type="NCBI Taxonomy" id="310955"/>
    <lineage>
        <taxon>Eukaryota</taxon>
        <taxon>Metazoa</taxon>
        <taxon>Ecdysozoa</taxon>
        <taxon>Nematoda</taxon>
        <taxon>Chromadorea</taxon>
        <taxon>Rhabditida</taxon>
        <taxon>Tylenchina</taxon>
        <taxon>Panagrolaimomorpha</taxon>
        <taxon>Panagrolaimoidea</taxon>
        <taxon>Panagrolaimidae</taxon>
        <taxon>Panagrolaimus</taxon>
    </lineage>
</organism>
<keyword evidence="6 7" id="KW-0472">Membrane</keyword>
<evidence type="ECO:0000313" key="8">
    <source>
        <dbReference type="Proteomes" id="UP000887577"/>
    </source>
</evidence>
<evidence type="ECO:0000256" key="5">
    <source>
        <dbReference type="ARBA" id="ARBA00022989"/>
    </source>
</evidence>
<dbReference type="GO" id="GO:0016263">
    <property type="term" value="F:glycoprotein-N-acetylgalactosamine 3-beta-galactosyltransferase activity"/>
    <property type="evidence" value="ECO:0007669"/>
    <property type="project" value="TreeGrafter"/>
</dbReference>
<protein>
    <submittedName>
        <fullName evidence="9">Uncharacterized protein</fullName>
    </submittedName>
</protein>
<keyword evidence="4" id="KW-0735">Signal-anchor</keyword>
<name>A0A914YCW2_9BILA</name>
<dbReference type="WBParaSite" id="PSU_v2.g1713.t1">
    <property type="protein sequence ID" value="PSU_v2.g1713.t1"/>
    <property type="gene ID" value="PSU_v2.g1713"/>
</dbReference>
<comment type="subcellular location">
    <subcellularLocation>
        <location evidence="1">Membrane</location>
        <topology evidence="1">Single-pass type II membrane protein</topology>
    </subcellularLocation>
</comment>
<dbReference type="PANTHER" id="PTHR23033">
    <property type="entry name" value="BETA1,3-GALACTOSYLTRANSFERASE"/>
    <property type="match status" value="1"/>
</dbReference>
<evidence type="ECO:0000256" key="1">
    <source>
        <dbReference type="ARBA" id="ARBA00004606"/>
    </source>
</evidence>
<dbReference type="Proteomes" id="UP000887577">
    <property type="component" value="Unplaced"/>
</dbReference>
<evidence type="ECO:0000256" key="3">
    <source>
        <dbReference type="ARBA" id="ARBA00022692"/>
    </source>
</evidence>
<dbReference type="PANTHER" id="PTHR23033:SF8">
    <property type="entry name" value="HEXOSYLTRANSFERASE"/>
    <property type="match status" value="1"/>
</dbReference>
<proteinExistence type="inferred from homology"/>
<keyword evidence="3 7" id="KW-0812">Transmembrane</keyword>
<evidence type="ECO:0000256" key="7">
    <source>
        <dbReference type="SAM" id="Phobius"/>
    </source>
</evidence>
<evidence type="ECO:0000256" key="6">
    <source>
        <dbReference type="ARBA" id="ARBA00023136"/>
    </source>
</evidence>